<keyword evidence="10 11" id="KW-0998">Cell outer membrane</keyword>
<evidence type="ECO:0000256" key="12">
    <source>
        <dbReference type="RuleBase" id="RU003357"/>
    </source>
</evidence>
<keyword evidence="5 11" id="KW-0812">Transmembrane</keyword>
<organism evidence="15 16">
    <name type="scientific">Seonamhaeicola sediminis</name>
    <dbReference type="NCBI Taxonomy" id="2528206"/>
    <lineage>
        <taxon>Bacteria</taxon>
        <taxon>Pseudomonadati</taxon>
        <taxon>Bacteroidota</taxon>
        <taxon>Flavobacteriia</taxon>
        <taxon>Flavobacteriales</taxon>
        <taxon>Flavobacteriaceae</taxon>
    </lineage>
</organism>
<keyword evidence="4" id="KW-0410">Iron transport</keyword>
<gene>
    <name evidence="15" type="ORF">E1J38_006750</name>
</gene>
<dbReference type="InterPro" id="IPR008969">
    <property type="entry name" value="CarboxyPept-like_regulatory"/>
</dbReference>
<dbReference type="Gene3D" id="2.40.170.20">
    <property type="entry name" value="TonB-dependent receptor, beta-barrel domain"/>
    <property type="match status" value="1"/>
</dbReference>
<evidence type="ECO:0000256" key="7">
    <source>
        <dbReference type="ARBA" id="ARBA00023065"/>
    </source>
</evidence>
<keyword evidence="16" id="KW-1185">Reference proteome</keyword>
<feature type="domain" description="TonB-dependent receptor-like beta-barrel" evidence="13">
    <location>
        <begin position="295"/>
        <end position="720"/>
    </location>
</feature>
<evidence type="ECO:0000259" key="13">
    <source>
        <dbReference type="Pfam" id="PF00593"/>
    </source>
</evidence>
<evidence type="ECO:0000256" key="10">
    <source>
        <dbReference type="ARBA" id="ARBA00023237"/>
    </source>
</evidence>
<dbReference type="InterPro" id="IPR037066">
    <property type="entry name" value="Plug_dom_sf"/>
</dbReference>
<feature type="domain" description="TonB-dependent receptor plug" evidence="14">
    <location>
        <begin position="110"/>
        <end position="217"/>
    </location>
</feature>
<evidence type="ECO:0000256" key="9">
    <source>
        <dbReference type="ARBA" id="ARBA00023136"/>
    </source>
</evidence>
<keyword evidence="8 12" id="KW-0798">TonB box</keyword>
<evidence type="ECO:0000256" key="5">
    <source>
        <dbReference type="ARBA" id="ARBA00022692"/>
    </source>
</evidence>
<dbReference type="PANTHER" id="PTHR32552:SF81">
    <property type="entry name" value="TONB-DEPENDENT OUTER MEMBRANE RECEPTOR"/>
    <property type="match status" value="1"/>
</dbReference>
<dbReference type="PROSITE" id="PS52016">
    <property type="entry name" value="TONB_DEPENDENT_REC_3"/>
    <property type="match status" value="1"/>
</dbReference>
<accession>A0A562YEU1</accession>
<proteinExistence type="inferred from homology"/>
<dbReference type="SUPFAM" id="SSF56935">
    <property type="entry name" value="Porins"/>
    <property type="match status" value="1"/>
</dbReference>
<evidence type="ECO:0000313" key="16">
    <source>
        <dbReference type="Proteomes" id="UP000295814"/>
    </source>
</evidence>
<dbReference type="InterPro" id="IPR012910">
    <property type="entry name" value="Plug_dom"/>
</dbReference>
<comment type="caution">
    <text evidence="15">The sequence shown here is derived from an EMBL/GenBank/DDBJ whole genome shotgun (WGS) entry which is preliminary data.</text>
</comment>
<dbReference type="Pfam" id="PF07715">
    <property type="entry name" value="Plug"/>
    <property type="match status" value="1"/>
</dbReference>
<keyword evidence="6" id="KW-0408">Iron</keyword>
<protein>
    <submittedName>
        <fullName evidence="15">TonB-dependent receptor</fullName>
    </submittedName>
</protein>
<dbReference type="GO" id="GO:0009279">
    <property type="term" value="C:cell outer membrane"/>
    <property type="evidence" value="ECO:0007669"/>
    <property type="project" value="UniProtKB-SubCell"/>
</dbReference>
<dbReference type="PANTHER" id="PTHR32552">
    <property type="entry name" value="FERRICHROME IRON RECEPTOR-RELATED"/>
    <property type="match status" value="1"/>
</dbReference>
<evidence type="ECO:0000259" key="14">
    <source>
        <dbReference type="Pfam" id="PF07715"/>
    </source>
</evidence>
<evidence type="ECO:0000256" key="2">
    <source>
        <dbReference type="ARBA" id="ARBA00022448"/>
    </source>
</evidence>
<comment type="subcellular location">
    <subcellularLocation>
        <location evidence="1 11">Cell outer membrane</location>
        <topology evidence="1 11">Multi-pass membrane protein</topology>
    </subcellularLocation>
</comment>
<dbReference type="InterPro" id="IPR000531">
    <property type="entry name" value="Beta-barrel_TonB"/>
</dbReference>
<evidence type="ECO:0000256" key="8">
    <source>
        <dbReference type="ARBA" id="ARBA00023077"/>
    </source>
</evidence>
<keyword evidence="3 11" id="KW-1134">Transmembrane beta strand</keyword>
<evidence type="ECO:0000256" key="4">
    <source>
        <dbReference type="ARBA" id="ARBA00022496"/>
    </source>
</evidence>
<dbReference type="InterPro" id="IPR039426">
    <property type="entry name" value="TonB-dep_rcpt-like"/>
</dbReference>
<name>A0A562YEU1_9FLAO</name>
<sequence length="762" mass="85531">MKKVFLVFYLVIISNVFGQSKIIGKIIDADNNTPLNNVTIIDKNTQKSLLSNRDGSFQLNKVGTYIFKKEGYNEHVVTLKDDQYHLIQLRLNPSQLNEVIINSYHIPKKLKNATASIEIISSKDIQLDNNTNVTSVLNRTPGVFMQSGALNTNRITIRGIGSRNLFGTSKIRAYFKDIPLTNGSGETNIEDFELGAISRFEITKGAVSSIYGAGLGGTINLIPENNNFSQDQTHSEFTFGSFGLLKNLTSLNISSKKNGYKVIYSNTNSDGYRENNQYKRQTLTVNSNHFINEKNDFSVLASYVNLKAFIPSSLNEDSYLNNPTSAAFTWNSAKGFEDSQRGVLGLSWNHQLNSKISQTISIFTSFRNGYEPRPFNILSEKTLAIGARSRLKGNTEFFKNPFRWIIGGELFKDTYKHKTFENLYQDFPEGIGSVKGNNLSNFKEKRSYYNLFLETNYDISISTTISFGMNLNQTSYNLKDRFEVTQNNPDQSGSFKFKSILSPKFGVLQKLTKNNSAFISLSHGFSPISLQETLLPNGQINNNLKPETGWNFEIGTRGSSSNNLLQYSVSAYRLNIINLLVARRTSEDQFIGINAGETQHDGLEASLNYSLVSKASLQINASTNFTLNNYKFKTFIDNNNNYSGNDLTGVPSEVFNAVIDFDSQIGIYGNINFQHVGQMPITDSNSLYSKSYNLTNCKIGLRRNLNKNLKMNLFVGLNNIFDTRYASQILINASGFGGSAPRYYYPGNPVNYYTGINLNYTF</sequence>
<dbReference type="InterPro" id="IPR036942">
    <property type="entry name" value="Beta-barrel_TonB_sf"/>
</dbReference>
<dbReference type="Pfam" id="PF13715">
    <property type="entry name" value="CarbopepD_reg_2"/>
    <property type="match status" value="1"/>
</dbReference>
<evidence type="ECO:0000256" key="11">
    <source>
        <dbReference type="PROSITE-ProRule" id="PRU01360"/>
    </source>
</evidence>
<keyword evidence="9 11" id="KW-0472">Membrane</keyword>
<reference evidence="15 16" key="1">
    <citation type="submission" date="2019-07" db="EMBL/GenBank/DDBJ databases">
        <title>Seonamhaeicola sp. W255 draft genome.</title>
        <authorList>
            <person name="Zhang X.-Y."/>
            <person name="Zhang R."/>
            <person name="Zhong Y.-L."/>
            <person name="Du Z.-J."/>
        </authorList>
    </citation>
    <scope>NUCLEOTIDE SEQUENCE [LARGE SCALE GENOMIC DNA]</scope>
    <source>
        <strain evidence="15 16">W255</strain>
    </source>
</reference>
<dbReference type="Gene3D" id="2.170.130.10">
    <property type="entry name" value="TonB-dependent receptor, plug domain"/>
    <property type="match status" value="1"/>
</dbReference>
<dbReference type="AlphaFoldDB" id="A0A562YEU1"/>
<dbReference type="Proteomes" id="UP000295814">
    <property type="component" value="Unassembled WGS sequence"/>
</dbReference>
<dbReference type="Pfam" id="PF00593">
    <property type="entry name" value="TonB_dep_Rec_b-barrel"/>
    <property type="match status" value="1"/>
</dbReference>
<dbReference type="OrthoDB" id="9782587at2"/>
<evidence type="ECO:0000313" key="15">
    <source>
        <dbReference type="EMBL" id="TWO33100.1"/>
    </source>
</evidence>
<evidence type="ECO:0000256" key="1">
    <source>
        <dbReference type="ARBA" id="ARBA00004571"/>
    </source>
</evidence>
<evidence type="ECO:0000256" key="3">
    <source>
        <dbReference type="ARBA" id="ARBA00022452"/>
    </source>
</evidence>
<comment type="similarity">
    <text evidence="11 12">Belongs to the TonB-dependent receptor family.</text>
</comment>
<keyword evidence="2 11" id="KW-0813">Transport</keyword>
<keyword evidence="7" id="KW-0406">Ion transport</keyword>
<dbReference type="EMBL" id="SMZJ02000004">
    <property type="protein sequence ID" value="TWO33100.1"/>
    <property type="molecule type" value="Genomic_DNA"/>
</dbReference>
<dbReference type="SUPFAM" id="SSF49464">
    <property type="entry name" value="Carboxypeptidase regulatory domain-like"/>
    <property type="match status" value="1"/>
</dbReference>
<dbReference type="GO" id="GO:0006826">
    <property type="term" value="P:iron ion transport"/>
    <property type="evidence" value="ECO:0007669"/>
    <property type="project" value="UniProtKB-KW"/>
</dbReference>
<evidence type="ECO:0000256" key="6">
    <source>
        <dbReference type="ARBA" id="ARBA00023004"/>
    </source>
</evidence>
<keyword evidence="15" id="KW-0675">Receptor</keyword>